<dbReference type="AlphaFoldDB" id="A0A6A4QWA0"/>
<organism evidence="1 2">
    <name type="scientific">Lupinus albus</name>
    <name type="common">White lupine</name>
    <name type="synonym">Lupinus termis</name>
    <dbReference type="NCBI Taxonomy" id="3870"/>
    <lineage>
        <taxon>Eukaryota</taxon>
        <taxon>Viridiplantae</taxon>
        <taxon>Streptophyta</taxon>
        <taxon>Embryophyta</taxon>
        <taxon>Tracheophyta</taxon>
        <taxon>Spermatophyta</taxon>
        <taxon>Magnoliopsida</taxon>
        <taxon>eudicotyledons</taxon>
        <taxon>Gunneridae</taxon>
        <taxon>Pentapetalae</taxon>
        <taxon>rosids</taxon>
        <taxon>fabids</taxon>
        <taxon>Fabales</taxon>
        <taxon>Fabaceae</taxon>
        <taxon>Papilionoideae</taxon>
        <taxon>50 kb inversion clade</taxon>
        <taxon>genistoids sensu lato</taxon>
        <taxon>core genistoids</taxon>
        <taxon>Genisteae</taxon>
        <taxon>Lupinus</taxon>
    </lineage>
</organism>
<dbReference type="Proteomes" id="UP000447434">
    <property type="component" value="Chromosome 3"/>
</dbReference>
<keyword evidence="2" id="KW-1185">Reference proteome</keyword>
<dbReference type="EMBL" id="WOCE01000003">
    <property type="protein sequence ID" value="KAE9618120.1"/>
    <property type="molecule type" value="Genomic_DNA"/>
</dbReference>
<proteinExistence type="predicted"/>
<protein>
    <submittedName>
        <fullName evidence="1">Uncharacterized protein</fullName>
    </submittedName>
</protein>
<gene>
    <name evidence="1" type="ORF">Lalb_Chr03g0042791</name>
</gene>
<sequence>MILLIRMTLNFKTKQMGINYLDVVRLFIPSIPLSNSNIDTLASDGSPCSPKDNILIVIYMTKAQNLSVVL</sequence>
<comment type="caution">
    <text evidence="1">The sequence shown here is derived from an EMBL/GenBank/DDBJ whole genome shotgun (WGS) entry which is preliminary data.</text>
</comment>
<evidence type="ECO:0000313" key="1">
    <source>
        <dbReference type="EMBL" id="KAE9618120.1"/>
    </source>
</evidence>
<evidence type="ECO:0000313" key="2">
    <source>
        <dbReference type="Proteomes" id="UP000447434"/>
    </source>
</evidence>
<accession>A0A6A4QWA0</accession>
<reference evidence="2" key="1">
    <citation type="journal article" date="2020" name="Nat. Commun.">
        <title>Genome sequence of the cluster root forming white lupin.</title>
        <authorList>
            <person name="Hufnagel B."/>
            <person name="Marques A."/>
            <person name="Soriano A."/>
            <person name="Marques L."/>
            <person name="Divol F."/>
            <person name="Doumas P."/>
            <person name="Sallet E."/>
            <person name="Mancinotti D."/>
            <person name="Carrere S."/>
            <person name="Marande W."/>
            <person name="Arribat S."/>
            <person name="Keller J."/>
            <person name="Huneau C."/>
            <person name="Blein T."/>
            <person name="Aime D."/>
            <person name="Laguerre M."/>
            <person name="Taylor J."/>
            <person name="Schubert V."/>
            <person name="Nelson M."/>
            <person name="Geu-Flores F."/>
            <person name="Crespi M."/>
            <person name="Gallardo-Guerrero K."/>
            <person name="Delaux P.-M."/>
            <person name="Salse J."/>
            <person name="Berges H."/>
            <person name="Guyot R."/>
            <person name="Gouzy J."/>
            <person name="Peret B."/>
        </authorList>
    </citation>
    <scope>NUCLEOTIDE SEQUENCE [LARGE SCALE GENOMIC DNA]</scope>
    <source>
        <strain evidence="2">cv. Amiga</strain>
    </source>
</reference>
<name>A0A6A4QWA0_LUPAL</name>